<feature type="active site" evidence="7">
    <location>
        <position position="159"/>
    </location>
</feature>
<evidence type="ECO:0000256" key="6">
    <source>
        <dbReference type="ARBA" id="ARBA00023316"/>
    </source>
</evidence>
<evidence type="ECO:0000313" key="12">
    <source>
        <dbReference type="EMBL" id="PJE76732.1"/>
    </source>
</evidence>
<dbReference type="EMBL" id="PFEU01000015">
    <property type="protein sequence ID" value="PJE76732.1"/>
    <property type="molecule type" value="Genomic_DNA"/>
</dbReference>
<keyword evidence="3" id="KW-0378">Hydrolase</keyword>
<keyword evidence="6" id="KW-0961">Cell wall biogenesis/degradation</keyword>
<dbReference type="AlphaFoldDB" id="A0A2M8LH21"/>
<accession>A0A2M8LH21</accession>
<feature type="signal peptide" evidence="10">
    <location>
        <begin position="1"/>
        <end position="23"/>
    </location>
</feature>
<evidence type="ECO:0000256" key="1">
    <source>
        <dbReference type="ARBA" id="ARBA00007164"/>
    </source>
</evidence>
<dbReference type="InterPro" id="IPR018044">
    <property type="entry name" value="Peptidase_S11"/>
</dbReference>
<dbReference type="Proteomes" id="UP000231436">
    <property type="component" value="Unassembled WGS sequence"/>
</dbReference>
<keyword evidence="2 10" id="KW-0732">Signal</keyword>
<evidence type="ECO:0000256" key="3">
    <source>
        <dbReference type="ARBA" id="ARBA00022801"/>
    </source>
</evidence>
<evidence type="ECO:0000256" key="9">
    <source>
        <dbReference type="RuleBase" id="RU004016"/>
    </source>
</evidence>
<dbReference type="InterPro" id="IPR001967">
    <property type="entry name" value="Peptidase_S11_N"/>
</dbReference>
<dbReference type="PANTHER" id="PTHR21581">
    <property type="entry name" value="D-ALANYL-D-ALANINE CARBOXYPEPTIDASE"/>
    <property type="match status" value="1"/>
</dbReference>
<evidence type="ECO:0000256" key="5">
    <source>
        <dbReference type="ARBA" id="ARBA00022984"/>
    </source>
</evidence>
<sequence>MIIKLFTHLVLASTLLQFFPADAGELEARALLPEASSRPFDLFEAYEVITHRLPEAPNRQIAPVKLVSTSMGVVTSAQSAIVVDRNSHEVLFEKNISEPRSIGSITKLMTAYVFLQTGPDLDAPSTLMSEDIRYGAAFHLSIGETVSIRDLLKASLVGSDNSSTAALARLSGMPLGDFVARMNEVSAEFGMKATTFDDTTGLSSKNISVVTDLAIMFDKILENDTIREITELSSVTITGSSGRTYVIESTDELLGSFVDQAPYNILGGKTGFLPEAGYCLGTIFSHEGAGDIIVVVLGSETKQGRFQDVKALAVWAYKTFGWQTL</sequence>
<dbReference type="SUPFAM" id="SSF56601">
    <property type="entry name" value="beta-lactamase/transpeptidase-like"/>
    <property type="match status" value="1"/>
</dbReference>
<reference evidence="13" key="1">
    <citation type="submission" date="2017-09" db="EMBL/GenBank/DDBJ databases">
        <title>Depth-based differentiation of microbial function through sediment-hosted aquifers and enrichment of novel symbionts in the deep terrestrial subsurface.</title>
        <authorList>
            <person name="Probst A.J."/>
            <person name="Ladd B."/>
            <person name="Jarett J.K."/>
            <person name="Geller-Mcgrath D.E."/>
            <person name="Sieber C.M.K."/>
            <person name="Emerson J.B."/>
            <person name="Anantharaman K."/>
            <person name="Thomas B.C."/>
            <person name="Malmstrom R."/>
            <person name="Stieglmeier M."/>
            <person name="Klingl A."/>
            <person name="Woyke T."/>
            <person name="Ryan C.M."/>
            <person name="Banfield J.F."/>
        </authorList>
    </citation>
    <scope>NUCLEOTIDE SEQUENCE [LARGE SCALE GENOMIC DNA]</scope>
</reference>
<evidence type="ECO:0000256" key="7">
    <source>
        <dbReference type="PIRSR" id="PIRSR618044-1"/>
    </source>
</evidence>
<dbReference type="Gene3D" id="3.40.710.10">
    <property type="entry name" value="DD-peptidase/beta-lactamase superfamily"/>
    <property type="match status" value="1"/>
</dbReference>
<evidence type="ECO:0000259" key="11">
    <source>
        <dbReference type="Pfam" id="PF00768"/>
    </source>
</evidence>
<dbReference type="GO" id="GO:0009252">
    <property type="term" value="P:peptidoglycan biosynthetic process"/>
    <property type="evidence" value="ECO:0007669"/>
    <property type="project" value="UniProtKB-KW"/>
</dbReference>
<comment type="caution">
    <text evidence="12">The sequence shown here is derived from an EMBL/GenBank/DDBJ whole genome shotgun (WGS) entry which is preliminary data.</text>
</comment>
<keyword evidence="4" id="KW-0133">Cell shape</keyword>
<feature type="active site" description="Acyl-ester intermediate" evidence="7">
    <location>
        <position position="104"/>
    </location>
</feature>
<dbReference type="GO" id="GO:0008360">
    <property type="term" value="P:regulation of cell shape"/>
    <property type="evidence" value="ECO:0007669"/>
    <property type="project" value="UniProtKB-KW"/>
</dbReference>
<gene>
    <name evidence="12" type="ORF">COV05_03135</name>
</gene>
<organism evidence="12 13">
    <name type="scientific">Candidatus Uhrbacteria bacterium CG10_big_fil_rev_8_21_14_0_10_48_16</name>
    <dbReference type="NCBI Taxonomy" id="1975038"/>
    <lineage>
        <taxon>Bacteria</taxon>
        <taxon>Candidatus Uhriibacteriota</taxon>
    </lineage>
</organism>
<protein>
    <recommendedName>
        <fullName evidence="11">Peptidase S11 D-alanyl-D-alanine carboxypeptidase A N-terminal domain-containing protein</fullName>
    </recommendedName>
</protein>
<name>A0A2M8LH21_9BACT</name>
<dbReference type="Pfam" id="PF00768">
    <property type="entry name" value="Peptidase_S11"/>
    <property type="match status" value="1"/>
</dbReference>
<dbReference type="PRINTS" id="PR00725">
    <property type="entry name" value="DADACBPTASE1"/>
</dbReference>
<evidence type="ECO:0000256" key="2">
    <source>
        <dbReference type="ARBA" id="ARBA00022729"/>
    </source>
</evidence>
<evidence type="ECO:0000313" key="13">
    <source>
        <dbReference type="Proteomes" id="UP000231436"/>
    </source>
</evidence>
<feature type="domain" description="Peptidase S11 D-alanyl-D-alanine carboxypeptidase A N-terminal" evidence="11">
    <location>
        <begin position="75"/>
        <end position="300"/>
    </location>
</feature>
<comment type="similarity">
    <text evidence="1 9">Belongs to the peptidase S11 family.</text>
</comment>
<keyword evidence="5" id="KW-0573">Peptidoglycan synthesis</keyword>
<dbReference type="GO" id="GO:0006508">
    <property type="term" value="P:proteolysis"/>
    <property type="evidence" value="ECO:0007669"/>
    <property type="project" value="InterPro"/>
</dbReference>
<evidence type="ECO:0000256" key="8">
    <source>
        <dbReference type="PIRSR" id="PIRSR618044-2"/>
    </source>
</evidence>
<dbReference type="InterPro" id="IPR012338">
    <property type="entry name" value="Beta-lactam/transpept-like"/>
</dbReference>
<evidence type="ECO:0000256" key="4">
    <source>
        <dbReference type="ARBA" id="ARBA00022960"/>
    </source>
</evidence>
<dbReference type="GO" id="GO:0009002">
    <property type="term" value="F:serine-type D-Ala-D-Ala carboxypeptidase activity"/>
    <property type="evidence" value="ECO:0007669"/>
    <property type="project" value="InterPro"/>
</dbReference>
<feature type="active site" description="Proton acceptor" evidence="7">
    <location>
        <position position="107"/>
    </location>
</feature>
<evidence type="ECO:0000256" key="10">
    <source>
        <dbReference type="SAM" id="SignalP"/>
    </source>
</evidence>
<feature type="chain" id="PRO_5014838131" description="Peptidase S11 D-alanyl-D-alanine carboxypeptidase A N-terminal domain-containing protein" evidence="10">
    <location>
        <begin position="24"/>
        <end position="325"/>
    </location>
</feature>
<proteinExistence type="inferred from homology"/>
<dbReference type="GO" id="GO:0071555">
    <property type="term" value="P:cell wall organization"/>
    <property type="evidence" value="ECO:0007669"/>
    <property type="project" value="UniProtKB-KW"/>
</dbReference>
<feature type="binding site" evidence="8">
    <location>
        <position position="269"/>
    </location>
    <ligand>
        <name>substrate</name>
    </ligand>
</feature>
<dbReference type="PANTHER" id="PTHR21581:SF26">
    <property type="entry name" value="D-ALANYL-D-ALANINE ENDOPEPTIDASE"/>
    <property type="match status" value="1"/>
</dbReference>